<dbReference type="Proteomes" id="UP001457282">
    <property type="component" value="Unassembled WGS sequence"/>
</dbReference>
<evidence type="ECO:0000313" key="2">
    <source>
        <dbReference type="EMBL" id="KAK9903735.1"/>
    </source>
</evidence>
<proteinExistence type="predicted"/>
<sequence length="164" mass="18006">MGPQCHLSSVRSQYARLRNLELTRATSPAIIFLIKASITSVKPAREAKLLTHWSHQMGHLLQSIGYTHLSLSQLDRSTQLLANSGPDPIWDPRLARAILDFQVLPSSRSSSVQSRPFSSSQTPPCRSAATSELALPQKLSTEVSGQQQAQQGTKPRLSLPRLTV</sequence>
<reference evidence="2 3" key="1">
    <citation type="journal article" date="2023" name="G3 (Bethesda)">
        <title>A chromosome-length genome assembly and annotation of blackberry (Rubus argutus, cv. 'Hillquist').</title>
        <authorList>
            <person name="Bruna T."/>
            <person name="Aryal R."/>
            <person name="Dudchenko O."/>
            <person name="Sargent D.J."/>
            <person name="Mead D."/>
            <person name="Buti M."/>
            <person name="Cavallini A."/>
            <person name="Hytonen T."/>
            <person name="Andres J."/>
            <person name="Pham M."/>
            <person name="Weisz D."/>
            <person name="Mascagni F."/>
            <person name="Usai G."/>
            <person name="Natali L."/>
            <person name="Bassil N."/>
            <person name="Fernandez G.E."/>
            <person name="Lomsadze A."/>
            <person name="Armour M."/>
            <person name="Olukolu B."/>
            <person name="Poorten T."/>
            <person name="Britton C."/>
            <person name="Davik J."/>
            <person name="Ashrafi H."/>
            <person name="Aiden E.L."/>
            <person name="Borodovsky M."/>
            <person name="Worthington M."/>
        </authorList>
    </citation>
    <scope>NUCLEOTIDE SEQUENCE [LARGE SCALE GENOMIC DNA]</scope>
    <source>
        <strain evidence="2">PI 553951</strain>
    </source>
</reference>
<accession>A0AAW1VMT3</accession>
<dbReference type="EMBL" id="JBEDUW010000211">
    <property type="protein sequence ID" value="KAK9903735.1"/>
    <property type="molecule type" value="Genomic_DNA"/>
</dbReference>
<gene>
    <name evidence="2" type="ORF">M0R45_001000</name>
</gene>
<keyword evidence="3" id="KW-1185">Reference proteome</keyword>
<dbReference type="AlphaFoldDB" id="A0AAW1VMT3"/>
<feature type="compositionally biased region" description="Polar residues" evidence="1">
    <location>
        <begin position="138"/>
        <end position="153"/>
    </location>
</feature>
<name>A0AAW1VMT3_RUBAR</name>
<feature type="compositionally biased region" description="Polar residues" evidence="1">
    <location>
        <begin position="121"/>
        <end position="130"/>
    </location>
</feature>
<evidence type="ECO:0000313" key="3">
    <source>
        <dbReference type="Proteomes" id="UP001457282"/>
    </source>
</evidence>
<comment type="caution">
    <text evidence="2">The sequence shown here is derived from an EMBL/GenBank/DDBJ whole genome shotgun (WGS) entry which is preliminary data.</text>
</comment>
<organism evidence="2 3">
    <name type="scientific">Rubus argutus</name>
    <name type="common">Southern blackberry</name>
    <dbReference type="NCBI Taxonomy" id="59490"/>
    <lineage>
        <taxon>Eukaryota</taxon>
        <taxon>Viridiplantae</taxon>
        <taxon>Streptophyta</taxon>
        <taxon>Embryophyta</taxon>
        <taxon>Tracheophyta</taxon>
        <taxon>Spermatophyta</taxon>
        <taxon>Magnoliopsida</taxon>
        <taxon>eudicotyledons</taxon>
        <taxon>Gunneridae</taxon>
        <taxon>Pentapetalae</taxon>
        <taxon>rosids</taxon>
        <taxon>fabids</taxon>
        <taxon>Rosales</taxon>
        <taxon>Rosaceae</taxon>
        <taxon>Rosoideae</taxon>
        <taxon>Rosoideae incertae sedis</taxon>
        <taxon>Rubus</taxon>
    </lineage>
</organism>
<evidence type="ECO:0000256" key="1">
    <source>
        <dbReference type="SAM" id="MobiDB-lite"/>
    </source>
</evidence>
<feature type="compositionally biased region" description="Low complexity" evidence="1">
    <location>
        <begin position="109"/>
        <end position="120"/>
    </location>
</feature>
<protein>
    <submittedName>
        <fullName evidence="2">Uncharacterized protein</fullName>
    </submittedName>
</protein>
<feature type="region of interest" description="Disordered" evidence="1">
    <location>
        <begin position="109"/>
        <end position="164"/>
    </location>
</feature>